<dbReference type="InterPro" id="IPR020568">
    <property type="entry name" value="Ribosomal_Su5_D2-typ_SF"/>
</dbReference>
<protein>
    <recommendedName>
        <fullName evidence="4 5">Small ribosomal subunit protein uS9</fullName>
    </recommendedName>
</protein>
<evidence type="ECO:0000313" key="9">
    <source>
        <dbReference type="Proteomes" id="UP000228528"/>
    </source>
</evidence>
<dbReference type="GO" id="GO:0006412">
    <property type="term" value="P:translation"/>
    <property type="evidence" value="ECO:0007669"/>
    <property type="project" value="UniProtKB-UniRule"/>
</dbReference>
<reference evidence="9" key="1">
    <citation type="submission" date="2017-09" db="EMBL/GenBank/DDBJ databases">
        <title>Depth-based differentiation of microbial function through sediment-hosted aquifers and enrichment of novel symbionts in the deep terrestrial subsurface.</title>
        <authorList>
            <person name="Probst A.J."/>
            <person name="Ladd B."/>
            <person name="Jarett J.K."/>
            <person name="Geller-Mcgrath D.E."/>
            <person name="Sieber C.M.K."/>
            <person name="Emerson J.B."/>
            <person name="Anantharaman K."/>
            <person name="Thomas B.C."/>
            <person name="Malmstrom R."/>
            <person name="Stieglmeier M."/>
            <person name="Klingl A."/>
            <person name="Woyke T."/>
            <person name="Ryan C.M."/>
            <person name="Banfield J.F."/>
        </authorList>
    </citation>
    <scope>NUCLEOTIDE SEQUENCE [LARGE SCALE GENOMIC DNA]</scope>
</reference>
<evidence type="ECO:0000256" key="3">
    <source>
        <dbReference type="ARBA" id="ARBA00023274"/>
    </source>
</evidence>
<dbReference type="InterPro" id="IPR000754">
    <property type="entry name" value="Ribosomal_uS9"/>
</dbReference>
<dbReference type="Pfam" id="PF00380">
    <property type="entry name" value="Ribosomal_S9"/>
    <property type="match status" value="1"/>
</dbReference>
<dbReference type="SUPFAM" id="SSF54211">
    <property type="entry name" value="Ribosomal protein S5 domain 2-like"/>
    <property type="match status" value="1"/>
</dbReference>
<sequence>MADKTTTIRAVGRRKTAAARVRIETGKGEITINGKTLKEYFPVAIWQQKIMAPLEVTDRDKNMNVSVKVAGGGPSGQAGAVLHGIARALIAWDEALKPVLKAHGFLTRDPRAKERKKPGRHKARRGHQWRKR</sequence>
<comment type="caution">
    <text evidence="8">The sequence shown here is derived from an EMBL/GenBank/DDBJ whole genome shotgun (WGS) entry which is preliminary data.</text>
</comment>
<dbReference type="PANTHER" id="PTHR21569:SF1">
    <property type="entry name" value="SMALL RIBOSOMAL SUBUNIT PROTEIN US9M"/>
    <property type="match status" value="1"/>
</dbReference>
<evidence type="ECO:0000256" key="5">
    <source>
        <dbReference type="HAMAP-Rule" id="MF_00532"/>
    </source>
</evidence>
<organism evidence="8 9">
    <name type="scientific">Candidatus Magasanikbacteria bacterium CG10_big_fil_rev_8_21_14_0_10_38_6</name>
    <dbReference type="NCBI Taxonomy" id="1974647"/>
    <lineage>
        <taxon>Bacteria</taxon>
        <taxon>Candidatus Magasanikiibacteriota</taxon>
    </lineage>
</organism>
<feature type="region of interest" description="Disordered" evidence="7">
    <location>
        <begin position="106"/>
        <end position="132"/>
    </location>
</feature>
<accession>A0A2M6P0I4</accession>
<feature type="compositionally biased region" description="Basic residues" evidence="7">
    <location>
        <begin position="113"/>
        <end position="132"/>
    </location>
</feature>
<dbReference type="EMBL" id="PFBW01000168">
    <property type="protein sequence ID" value="PIR77188.1"/>
    <property type="molecule type" value="Genomic_DNA"/>
</dbReference>
<gene>
    <name evidence="5" type="primary">rpsI</name>
    <name evidence="8" type="ORF">COU30_03845</name>
</gene>
<comment type="similarity">
    <text evidence="1 5 6">Belongs to the universal ribosomal protein uS9 family.</text>
</comment>
<evidence type="ECO:0000256" key="2">
    <source>
        <dbReference type="ARBA" id="ARBA00022980"/>
    </source>
</evidence>
<evidence type="ECO:0000313" key="8">
    <source>
        <dbReference type="EMBL" id="PIR77188.1"/>
    </source>
</evidence>
<keyword evidence="3 5" id="KW-0687">Ribonucleoprotein</keyword>
<evidence type="ECO:0000256" key="1">
    <source>
        <dbReference type="ARBA" id="ARBA00005251"/>
    </source>
</evidence>
<dbReference type="InterPro" id="IPR020574">
    <property type="entry name" value="Ribosomal_uS9_CS"/>
</dbReference>
<evidence type="ECO:0000256" key="4">
    <source>
        <dbReference type="ARBA" id="ARBA00035259"/>
    </source>
</evidence>
<dbReference type="FunFam" id="3.30.230.10:FF:000001">
    <property type="entry name" value="30S ribosomal protein S9"/>
    <property type="match status" value="1"/>
</dbReference>
<dbReference type="GO" id="GO:0003723">
    <property type="term" value="F:RNA binding"/>
    <property type="evidence" value="ECO:0007669"/>
    <property type="project" value="TreeGrafter"/>
</dbReference>
<name>A0A2M6P0I4_9BACT</name>
<dbReference type="InterPro" id="IPR023035">
    <property type="entry name" value="Ribosomal_uS9_bac/plastid"/>
</dbReference>
<dbReference type="GO" id="GO:0015935">
    <property type="term" value="C:small ribosomal subunit"/>
    <property type="evidence" value="ECO:0007669"/>
    <property type="project" value="UniProtKB-ARBA"/>
</dbReference>
<dbReference type="Proteomes" id="UP000228528">
    <property type="component" value="Unassembled WGS sequence"/>
</dbReference>
<dbReference type="GO" id="GO:0005737">
    <property type="term" value="C:cytoplasm"/>
    <property type="evidence" value="ECO:0007669"/>
    <property type="project" value="UniProtKB-ARBA"/>
</dbReference>
<dbReference type="InterPro" id="IPR014721">
    <property type="entry name" value="Ribsml_uS5_D2-typ_fold_subgr"/>
</dbReference>
<dbReference type="PROSITE" id="PS00360">
    <property type="entry name" value="RIBOSOMAL_S9"/>
    <property type="match status" value="1"/>
</dbReference>
<keyword evidence="2 5" id="KW-0689">Ribosomal protein</keyword>
<dbReference type="PANTHER" id="PTHR21569">
    <property type="entry name" value="RIBOSOMAL PROTEIN S9"/>
    <property type="match status" value="1"/>
</dbReference>
<dbReference type="AlphaFoldDB" id="A0A2M6P0I4"/>
<dbReference type="HAMAP" id="MF_00532_B">
    <property type="entry name" value="Ribosomal_uS9_B"/>
    <property type="match status" value="1"/>
</dbReference>
<evidence type="ECO:0000256" key="7">
    <source>
        <dbReference type="SAM" id="MobiDB-lite"/>
    </source>
</evidence>
<dbReference type="GO" id="GO:0003735">
    <property type="term" value="F:structural constituent of ribosome"/>
    <property type="evidence" value="ECO:0007669"/>
    <property type="project" value="InterPro"/>
</dbReference>
<proteinExistence type="inferred from homology"/>
<dbReference type="NCBIfam" id="NF001099">
    <property type="entry name" value="PRK00132.1"/>
    <property type="match status" value="1"/>
</dbReference>
<evidence type="ECO:0000256" key="6">
    <source>
        <dbReference type="RuleBase" id="RU003815"/>
    </source>
</evidence>
<dbReference type="Gene3D" id="3.30.230.10">
    <property type="match status" value="1"/>
</dbReference>